<evidence type="ECO:0000313" key="4">
    <source>
        <dbReference type="Proteomes" id="UP000214863"/>
    </source>
</evidence>
<accession>A0A1Z1NEH6</accession>
<name>A0A1Z1NEH6_9GAMA</name>
<dbReference type="EMBL" id="KY965444">
    <property type="protein sequence ID" value="ARW78120.1"/>
    <property type="molecule type" value="Genomic_DNA"/>
</dbReference>
<keyword evidence="2" id="KW-0472">Membrane</keyword>
<feature type="transmembrane region" description="Helical" evidence="2">
    <location>
        <begin position="253"/>
        <end position="271"/>
    </location>
</feature>
<feature type="transmembrane region" description="Helical" evidence="2">
    <location>
        <begin position="337"/>
        <end position="357"/>
    </location>
</feature>
<feature type="transmembrane region" description="Helical" evidence="2">
    <location>
        <begin position="224"/>
        <end position="247"/>
    </location>
</feature>
<evidence type="ECO:0000313" key="3">
    <source>
        <dbReference type="EMBL" id="ARW78120.1"/>
    </source>
</evidence>
<keyword evidence="4" id="KW-1185">Reference proteome</keyword>
<feature type="transmembrane region" description="Helical" evidence="2">
    <location>
        <begin position="79"/>
        <end position="100"/>
    </location>
</feature>
<dbReference type="InterPro" id="IPR006727">
    <property type="entry name" value="Herpes_BMRF2"/>
</dbReference>
<evidence type="ECO:0000256" key="1">
    <source>
        <dbReference type="ARBA" id="ARBA00008716"/>
    </source>
</evidence>
<dbReference type="Pfam" id="PF04633">
    <property type="entry name" value="Herpes_BMRF2"/>
    <property type="match status" value="1"/>
</dbReference>
<keyword evidence="3" id="KW-0261">Viral envelope protein</keyword>
<dbReference type="GeneID" id="33194272"/>
<sequence>MTKHPVTHTSQHSLAFYSFLSGGLAAAPIVWTFIFSTLLSFDFFRTWQSELYTWSVVYVQILALLFCASPRYLPASRYLVPMCMINVALTILCMLCWTLVVAPRYTIPALFVTNAIALTCWVRTTAEVVYICPDIYRRCYELGMLCSVVLYYAIVDTNLYTTTLFMVPFMLSLPAGLFAIRQIQLHEVYQVGLERCAAVYIHGASDKYVFYGPVTVAAIIKNDIFALAFMTICCITGIISLAIFTPIMFGLRAYLFVFCFGHSYCGGFMVYRGRIMAAVYLAAAMGLLVCFHVWYPVMSIRVSYAMVFIFFILYFNAAASLLYVIRTKISRCINMPLVLLGLSMFCNFAISVTFITTNKLNII</sequence>
<feature type="transmembrane region" description="Helical" evidence="2">
    <location>
        <begin position="51"/>
        <end position="67"/>
    </location>
</feature>
<dbReference type="RefSeq" id="YP_009388558.1">
    <property type="nucleotide sequence ID" value="NC_035117.1"/>
</dbReference>
<feature type="transmembrane region" description="Helical" evidence="2">
    <location>
        <begin position="106"/>
        <end position="123"/>
    </location>
</feature>
<evidence type="ECO:0000256" key="2">
    <source>
        <dbReference type="SAM" id="Phobius"/>
    </source>
</evidence>
<dbReference type="KEGG" id="vg:33194272"/>
<protein>
    <submittedName>
        <fullName evidence="3">Envelope protein UL43</fullName>
    </submittedName>
</protein>
<feature type="transmembrane region" description="Helical" evidence="2">
    <location>
        <begin position="303"/>
        <end position="325"/>
    </location>
</feature>
<reference evidence="3" key="1">
    <citation type="submission" date="2017-04" db="EMBL/GenBank/DDBJ databases">
        <title>Genome sequence of delphinid gammaherpesvirus 1 from an Atlantic bottlenose dolphin (Tursiops truncatus).</title>
        <authorList>
            <person name="Davison A.J."/>
            <person name="Subramaniam K."/>
            <person name="Kerr K."/>
            <person name="Jacob J.J."/>
            <person name="Landrau-Giovannetti N."/>
            <person name="Waltzek T.B."/>
        </authorList>
    </citation>
    <scope>NUCLEOTIDE SEQUENCE [LARGE SCALE GENOMIC DNA]</scope>
    <source>
        <strain evidence="3">Sarasota</strain>
    </source>
</reference>
<comment type="similarity">
    <text evidence="1">Belongs to the herpesviridae BMRF2 family.</text>
</comment>
<dbReference type="Proteomes" id="UP000214863">
    <property type="component" value="Segment"/>
</dbReference>
<proteinExistence type="inferred from homology"/>
<keyword evidence="2" id="KW-0812">Transmembrane</keyword>
<feature type="transmembrane region" description="Helical" evidence="2">
    <location>
        <begin position="160"/>
        <end position="180"/>
    </location>
</feature>
<dbReference type="GO" id="GO:0019031">
    <property type="term" value="C:viral envelope"/>
    <property type="evidence" value="ECO:0007669"/>
    <property type="project" value="UniProtKB-KW"/>
</dbReference>
<feature type="transmembrane region" description="Helical" evidence="2">
    <location>
        <begin position="278"/>
        <end position="297"/>
    </location>
</feature>
<keyword evidence="2" id="KW-1133">Transmembrane helix</keyword>
<organism evidence="3">
    <name type="scientific">Common bottlenose dolphin gammaherpesvirus 1 strain Sarasota</name>
    <dbReference type="NCBI Taxonomy" id="2022783"/>
    <lineage>
        <taxon>Viruses</taxon>
        <taxon>Duplodnaviria</taxon>
        <taxon>Heunggongvirae</taxon>
        <taxon>Peploviricota</taxon>
        <taxon>Herviviricetes</taxon>
        <taxon>Herpesvirales</taxon>
        <taxon>Orthoherpesviridae</taxon>
        <taxon>Gammaherpesvirinae</taxon>
        <taxon>Bossavirus</taxon>
        <taxon>Bossavirus delphinidgamma1</taxon>
        <taxon>Delphinid gammaherpesvirus 1</taxon>
    </lineage>
</organism>
<feature type="transmembrane region" description="Helical" evidence="2">
    <location>
        <begin position="135"/>
        <end position="154"/>
    </location>
</feature>
<gene>
    <name evidence="3" type="primary">ORF58</name>
</gene>
<feature type="transmembrane region" description="Helical" evidence="2">
    <location>
        <begin position="14"/>
        <end position="39"/>
    </location>
</feature>
<keyword evidence="3" id="KW-0946">Virion</keyword>